<dbReference type="GO" id="GO:0043138">
    <property type="term" value="F:3'-5' DNA helicase activity"/>
    <property type="evidence" value="ECO:0007669"/>
    <property type="project" value="TreeGrafter"/>
</dbReference>
<dbReference type="InterPro" id="IPR014001">
    <property type="entry name" value="Helicase_ATP-bd"/>
</dbReference>
<dbReference type="AlphaFoldDB" id="A0A1H9NYK0"/>
<evidence type="ECO:0000256" key="2">
    <source>
        <dbReference type="ARBA" id="ARBA00022840"/>
    </source>
</evidence>
<evidence type="ECO:0000256" key="1">
    <source>
        <dbReference type="ARBA" id="ARBA00022741"/>
    </source>
</evidence>
<evidence type="ECO:0000256" key="3">
    <source>
        <dbReference type="ARBA" id="ARBA00023125"/>
    </source>
</evidence>
<dbReference type="GO" id="GO:0003677">
    <property type="term" value="F:DNA binding"/>
    <property type="evidence" value="ECO:0007669"/>
    <property type="project" value="UniProtKB-KW"/>
</dbReference>
<dbReference type="GO" id="GO:0006302">
    <property type="term" value="P:double-strand break repair"/>
    <property type="evidence" value="ECO:0007669"/>
    <property type="project" value="TreeGrafter"/>
</dbReference>
<dbReference type="Pfam" id="PF04851">
    <property type="entry name" value="ResIII"/>
    <property type="match status" value="1"/>
</dbReference>
<dbReference type="SUPFAM" id="SSF52540">
    <property type="entry name" value="P-loop containing nucleoside triphosphate hydrolases"/>
    <property type="match status" value="1"/>
</dbReference>
<evidence type="ECO:0000259" key="5">
    <source>
        <dbReference type="PROSITE" id="PS51194"/>
    </source>
</evidence>
<evidence type="ECO:0000259" key="4">
    <source>
        <dbReference type="PROSITE" id="PS51192"/>
    </source>
</evidence>
<dbReference type="Proteomes" id="UP000199687">
    <property type="component" value="Unassembled WGS sequence"/>
</dbReference>
<dbReference type="STRING" id="531814.SAMN04487944_10416"/>
<keyword evidence="7" id="KW-1185">Reference proteome</keyword>
<name>A0A1H9NYK0_9BACI</name>
<dbReference type="PROSITE" id="PS51194">
    <property type="entry name" value="HELICASE_CTER"/>
    <property type="match status" value="1"/>
</dbReference>
<keyword evidence="2" id="KW-0067">ATP-binding</keyword>
<organism evidence="6 7">
    <name type="scientific">Gracilibacillus ureilyticus</name>
    <dbReference type="NCBI Taxonomy" id="531814"/>
    <lineage>
        <taxon>Bacteria</taxon>
        <taxon>Bacillati</taxon>
        <taxon>Bacillota</taxon>
        <taxon>Bacilli</taxon>
        <taxon>Bacillales</taxon>
        <taxon>Bacillaceae</taxon>
        <taxon>Gracilibacillus</taxon>
    </lineage>
</organism>
<feature type="domain" description="Helicase C-terminal" evidence="5">
    <location>
        <begin position="309"/>
        <end position="450"/>
    </location>
</feature>
<sequence>MDPYQTLKGKILLRPEINLPEHTIEHLIQSGQLTTIPAITKQKFHYKCNRCTTTNRQHFARISCARCQTTHPYCRNCLRTGRVLFCEKLYLWAGRDAAWPEQTNPCHWEGSLTKHQLQAADAIQQAVRAPGQELLIWAVCGAGKTEMLFPGITAAIQQGKSICLATPRADVVRELYPRLKQAFPQTEIEALYGGTEIRTGKGQLVIATTHQLIRYYKAFDLMIIDELDAFPYHNDKNLHKLAARAKRRDATTIYLTATPRKKEKRRIAAKKLPVVFVPIRFHGHPLPVPQLKLDIQLQKKLKQSRPPKSLSAYIQSRAQERQFLLFVPTVEMLTKMEEMLTGFPLKFTTVFSEDPERKAKVNAFRDKEFDLLITTTILERGVTFPSIDVVILDAGHEVFDEAAIVQIAGRAGRSPEDPTGKVLLLHQGKTNAIVDAITQIKGMNRKGSQL</sequence>
<dbReference type="EMBL" id="FOGL01000004">
    <property type="protein sequence ID" value="SER40941.1"/>
    <property type="molecule type" value="Genomic_DNA"/>
</dbReference>
<dbReference type="InterPro" id="IPR001650">
    <property type="entry name" value="Helicase_C-like"/>
</dbReference>
<dbReference type="GO" id="GO:0016787">
    <property type="term" value="F:hydrolase activity"/>
    <property type="evidence" value="ECO:0007669"/>
    <property type="project" value="InterPro"/>
</dbReference>
<evidence type="ECO:0000313" key="6">
    <source>
        <dbReference type="EMBL" id="SER40941.1"/>
    </source>
</evidence>
<dbReference type="Gene3D" id="3.40.50.300">
    <property type="entry name" value="P-loop containing nucleotide triphosphate hydrolases"/>
    <property type="match status" value="2"/>
</dbReference>
<dbReference type="PANTHER" id="PTHR30580">
    <property type="entry name" value="PRIMOSOMAL PROTEIN N"/>
    <property type="match status" value="1"/>
</dbReference>
<gene>
    <name evidence="6" type="ORF">SAMN04487944_10416</name>
</gene>
<protein>
    <submittedName>
        <fullName evidence="6">Competence protein ComFA</fullName>
    </submittedName>
</protein>
<dbReference type="Pfam" id="PF00271">
    <property type="entry name" value="Helicase_C"/>
    <property type="match status" value="1"/>
</dbReference>
<dbReference type="InterPro" id="IPR027417">
    <property type="entry name" value="P-loop_NTPase"/>
</dbReference>
<reference evidence="6 7" key="1">
    <citation type="submission" date="2016-10" db="EMBL/GenBank/DDBJ databases">
        <authorList>
            <person name="de Groot N.N."/>
        </authorList>
    </citation>
    <scope>NUCLEOTIDE SEQUENCE [LARGE SCALE GENOMIC DNA]</scope>
    <source>
        <strain evidence="6 7">CGMCC 1.7727</strain>
    </source>
</reference>
<dbReference type="SMART" id="SM00490">
    <property type="entry name" value="HELICc"/>
    <property type="match status" value="1"/>
</dbReference>
<proteinExistence type="predicted"/>
<dbReference type="SMART" id="SM00487">
    <property type="entry name" value="DEXDc"/>
    <property type="match status" value="1"/>
</dbReference>
<dbReference type="GO" id="GO:0006310">
    <property type="term" value="P:DNA recombination"/>
    <property type="evidence" value="ECO:0007669"/>
    <property type="project" value="TreeGrafter"/>
</dbReference>
<dbReference type="InterPro" id="IPR006935">
    <property type="entry name" value="Helicase/UvrB_N"/>
</dbReference>
<evidence type="ECO:0000313" key="7">
    <source>
        <dbReference type="Proteomes" id="UP000199687"/>
    </source>
</evidence>
<keyword evidence="3" id="KW-0238">DNA-binding</keyword>
<dbReference type="OrthoDB" id="2077914at2"/>
<dbReference type="PROSITE" id="PS51192">
    <property type="entry name" value="HELICASE_ATP_BIND_1"/>
    <property type="match status" value="1"/>
</dbReference>
<dbReference type="GO" id="GO:0005524">
    <property type="term" value="F:ATP binding"/>
    <property type="evidence" value="ECO:0007669"/>
    <property type="project" value="UniProtKB-KW"/>
</dbReference>
<accession>A0A1H9NYK0</accession>
<dbReference type="GO" id="GO:0006270">
    <property type="term" value="P:DNA replication initiation"/>
    <property type="evidence" value="ECO:0007669"/>
    <property type="project" value="TreeGrafter"/>
</dbReference>
<dbReference type="PANTHER" id="PTHR30580:SF1">
    <property type="entry name" value="COMF OPERON PROTEIN 1"/>
    <property type="match status" value="1"/>
</dbReference>
<keyword evidence="1" id="KW-0547">Nucleotide-binding</keyword>
<feature type="domain" description="Helicase ATP-binding" evidence="4">
    <location>
        <begin position="125"/>
        <end position="277"/>
    </location>
</feature>